<dbReference type="AlphaFoldDB" id="A0A091D5U9"/>
<dbReference type="Proteomes" id="UP000028990">
    <property type="component" value="Unassembled WGS sequence"/>
</dbReference>
<protein>
    <submittedName>
        <fullName evidence="1">UDP-GalNAc:beta-1, 3-N-acetylgalactosaminyltransferase 2</fullName>
    </submittedName>
</protein>
<name>A0A091D5U9_FUKDA</name>
<dbReference type="eggNOG" id="KOG2287">
    <property type="taxonomic scope" value="Eukaryota"/>
</dbReference>
<evidence type="ECO:0000313" key="1">
    <source>
        <dbReference type="EMBL" id="KFO27494.1"/>
    </source>
</evidence>
<keyword evidence="2" id="KW-1185">Reference proteome</keyword>
<reference evidence="1 2" key="1">
    <citation type="submission" date="2013-11" db="EMBL/GenBank/DDBJ databases">
        <title>The Damaraland mole rat (Fukomys damarensis) genome and evolution of African mole rats.</title>
        <authorList>
            <person name="Gladyshev V.N."/>
            <person name="Fang X."/>
        </authorList>
    </citation>
    <scope>NUCLEOTIDE SEQUENCE [LARGE SCALE GENOMIC DNA]</scope>
    <source>
        <tissue evidence="1">Liver</tissue>
    </source>
</reference>
<evidence type="ECO:0000313" key="2">
    <source>
        <dbReference type="Proteomes" id="UP000028990"/>
    </source>
</evidence>
<dbReference type="EMBL" id="KN122898">
    <property type="protein sequence ID" value="KFO27494.1"/>
    <property type="molecule type" value="Genomic_DNA"/>
</dbReference>
<keyword evidence="1" id="KW-0808">Transferase</keyword>
<sequence length="295" mass="32413">MKSRPVLASRVAGRPICVMHALSEEQAGLVEDAQAGGGPSHSVCGTGRVGNYSARQLSEKEEEEEWRSWQRKEYVQNRKTLRELDLVNLGFRHKEEQAVGAGGRDMGSSQTSIALQLAAAFDRPSSIHSVCACEVHNSAHGCEVPVGDREDPYSCRLLNIASPVLNQEIEAFGLSEDATSELSEGRVVNVSFLRVLYPIVITSLGVFYDTGDVGFQRDITVKLFQAEQEEEEALFTARFSSPSCGVQVNKLWYKPVEQSVLPASFADILIFITSEKTAHQINRNASTQLIQSATH</sequence>
<proteinExistence type="predicted"/>
<dbReference type="GO" id="GO:0016740">
    <property type="term" value="F:transferase activity"/>
    <property type="evidence" value="ECO:0007669"/>
    <property type="project" value="UniProtKB-KW"/>
</dbReference>
<accession>A0A091D5U9</accession>
<gene>
    <name evidence="1" type="ORF">H920_11036</name>
</gene>
<organism evidence="1 2">
    <name type="scientific">Fukomys damarensis</name>
    <name type="common">Damaraland mole rat</name>
    <name type="synonym">Cryptomys damarensis</name>
    <dbReference type="NCBI Taxonomy" id="885580"/>
    <lineage>
        <taxon>Eukaryota</taxon>
        <taxon>Metazoa</taxon>
        <taxon>Chordata</taxon>
        <taxon>Craniata</taxon>
        <taxon>Vertebrata</taxon>
        <taxon>Euteleostomi</taxon>
        <taxon>Mammalia</taxon>
        <taxon>Eutheria</taxon>
        <taxon>Euarchontoglires</taxon>
        <taxon>Glires</taxon>
        <taxon>Rodentia</taxon>
        <taxon>Hystricomorpha</taxon>
        <taxon>Bathyergidae</taxon>
        <taxon>Fukomys</taxon>
    </lineage>
</organism>